<feature type="region of interest" description="Disordered" evidence="1">
    <location>
        <begin position="26"/>
        <end position="46"/>
    </location>
</feature>
<feature type="compositionally biased region" description="Basic and acidic residues" evidence="1">
    <location>
        <begin position="31"/>
        <end position="44"/>
    </location>
</feature>
<accession>A0ABQ5GNB8</accession>
<evidence type="ECO:0000313" key="3">
    <source>
        <dbReference type="Proteomes" id="UP001151760"/>
    </source>
</evidence>
<sequence length="109" mass="12736">MQYFIDVDDTVPQKVVVHKDGPRGIYFRRAGPHEREKPQPDTSRDASVFFGDQEYENVLEGKRKAFVSLKSEERMVTLDKDLAKMQLLSSKKSDEDIFLKLRVHLPLLW</sequence>
<protein>
    <submittedName>
        <fullName evidence="2">Hyaluronan/mRNA-binding protein</fullName>
    </submittedName>
</protein>
<evidence type="ECO:0000256" key="1">
    <source>
        <dbReference type="SAM" id="MobiDB-lite"/>
    </source>
</evidence>
<keyword evidence="3" id="KW-1185">Reference proteome</keyword>
<comment type="caution">
    <text evidence="2">The sequence shown here is derived from an EMBL/GenBank/DDBJ whole genome shotgun (WGS) entry which is preliminary data.</text>
</comment>
<gene>
    <name evidence="2" type="ORF">Tco_1043112</name>
</gene>
<dbReference type="EMBL" id="BQNB010018619">
    <property type="protein sequence ID" value="GJT76387.1"/>
    <property type="molecule type" value="Genomic_DNA"/>
</dbReference>
<name>A0ABQ5GNB8_9ASTR</name>
<reference evidence="2" key="2">
    <citation type="submission" date="2022-01" db="EMBL/GenBank/DDBJ databases">
        <authorList>
            <person name="Yamashiro T."/>
            <person name="Shiraishi A."/>
            <person name="Satake H."/>
            <person name="Nakayama K."/>
        </authorList>
    </citation>
    <scope>NUCLEOTIDE SEQUENCE</scope>
</reference>
<dbReference type="Proteomes" id="UP001151760">
    <property type="component" value="Unassembled WGS sequence"/>
</dbReference>
<reference evidence="2" key="1">
    <citation type="journal article" date="2022" name="Int. J. Mol. Sci.">
        <title>Draft Genome of Tanacetum Coccineum: Genomic Comparison of Closely Related Tanacetum-Family Plants.</title>
        <authorList>
            <person name="Yamashiro T."/>
            <person name="Shiraishi A."/>
            <person name="Nakayama K."/>
            <person name="Satake H."/>
        </authorList>
    </citation>
    <scope>NUCLEOTIDE SEQUENCE</scope>
</reference>
<proteinExistence type="predicted"/>
<organism evidence="2 3">
    <name type="scientific">Tanacetum coccineum</name>
    <dbReference type="NCBI Taxonomy" id="301880"/>
    <lineage>
        <taxon>Eukaryota</taxon>
        <taxon>Viridiplantae</taxon>
        <taxon>Streptophyta</taxon>
        <taxon>Embryophyta</taxon>
        <taxon>Tracheophyta</taxon>
        <taxon>Spermatophyta</taxon>
        <taxon>Magnoliopsida</taxon>
        <taxon>eudicotyledons</taxon>
        <taxon>Gunneridae</taxon>
        <taxon>Pentapetalae</taxon>
        <taxon>asterids</taxon>
        <taxon>campanulids</taxon>
        <taxon>Asterales</taxon>
        <taxon>Asteraceae</taxon>
        <taxon>Asteroideae</taxon>
        <taxon>Anthemideae</taxon>
        <taxon>Anthemidinae</taxon>
        <taxon>Tanacetum</taxon>
    </lineage>
</organism>
<evidence type="ECO:0000313" key="2">
    <source>
        <dbReference type="EMBL" id="GJT76387.1"/>
    </source>
</evidence>